<protein>
    <recommendedName>
        <fullName evidence="4">Ubiquitin-like domain-containing protein</fullName>
    </recommendedName>
</protein>
<evidence type="ECO:0000259" key="4">
    <source>
        <dbReference type="Pfam" id="PF22893"/>
    </source>
</evidence>
<feature type="compositionally biased region" description="Low complexity" evidence="1">
    <location>
        <begin position="765"/>
        <end position="777"/>
    </location>
</feature>
<dbReference type="eggNOG" id="ENOG502RKIF">
    <property type="taxonomic scope" value="Eukaryota"/>
</dbReference>
<organism evidence="5 6">
    <name type="scientific">Colletotrichum sublineola</name>
    <name type="common">Sorghum anthracnose fungus</name>
    <dbReference type="NCBI Taxonomy" id="1173701"/>
    <lineage>
        <taxon>Eukaryota</taxon>
        <taxon>Fungi</taxon>
        <taxon>Dikarya</taxon>
        <taxon>Ascomycota</taxon>
        <taxon>Pezizomycotina</taxon>
        <taxon>Sordariomycetes</taxon>
        <taxon>Hypocreomycetidae</taxon>
        <taxon>Glomerellales</taxon>
        <taxon>Glomerellaceae</taxon>
        <taxon>Colletotrichum</taxon>
        <taxon>Colletotrichum graminicola species complex</taxon>
    </lineage>
</organism>
<feature type="compositionally biased region" description="Basic and acidic residues" evidence="1">
    <location>
        <begin position="69"/>
        <end position="81"/>
    </location>
</feature>
<feature type="compositionally biased region" description="Acidic residues" evidence="1">
    <location>
        <begin position="1451"/>
        <end position="1468"/>
    </location>
</feature>
<gene>
    <name evidence="5" type="ORF">CSUB01_12247</name>
</gene>
<dbReference type="GO" id="GO:0016020">
    <property type="term" value="C:membrane"/>
    <property type="evidence" value="ECO:0007669"/>
    <property type="project" value="InterPro"/>
</dbReference>
<dbReference type="Gene3D" id="1.20.58.340">
    <property type="entry name" value="Magnesium transport protein CorA, transmembrane region"/>
    <property type="match status" value="1"/>
</dbReference>
<dbReference type="HOGENOM" id="CLU_248047_0_0_1"/>
<feature type="compositionally biased region" description="Low complexity" evidence="1">
    <location>
        <begin position="1499"/>
        <end position="1514"/>
    </location>
</feature>
<proteinExistence type="predicted"/>
<name>A0A066XEX5_COLSU</name>
<dbReference type="GO" id="GO:0046873">
    <property type="term" value="F:metal ion transmembrane transporter activity"/>
    <property type="evidence" value="ECO:0007669"/>
    <property type="project" value="InterPro"/>
</dbReference>
<feature type="signal peptide" evidence="3">
    <location>
        <begin position="1"/>
        <end position="27"/>
    </location>
</feature>
<dbReference type="Pfam" id="PF01544">
    <property type="entry name" value="CorA"/>
    <property type="match status" value="1"/>
</dbReference>
<dbReference type="STRING" id="1173701.A0A066XEX5"/>
<feature type="compositionally biased region" description="Pro residues" evidence="1">
    <location>
        <begin position="236"/>
        <end position="250"/>
    </location>
</feature>
<keyword evidence="6" id="KW-1185">Reference proteome</keyword>
<keyword evidence="2" id="KW-1133">Transmembrane helix</keyword>
<dbReference type="OrthoDB" id="3045089at2759"/>
<dbReference type="Proteomes" id="UP000027238">
    <property type="component" value="Unassembled WGS sequence"/>
</dbReference>
<evidence type="ECO:0000256" key="2">
    <source>
        <dbReference type="SAM" id="Phobius"/>
    </source>
</evidence>
<feature type="transmembrane region" description="Helical" evidence="2">
    <location>
        <begin position="1368"/>
        <end position="1389"/>
    </location>
</feature>
<feature type="region of interest" description="Disordered" evidence="1">
    <location>
        <begin position="47"/>
        <end position="124"/>
    </location>
</feature>
<dbReference type="EMBL" id="JMSE01001119">
    <property type="protein sequence ID" value="KDN64580.1"/>
    <property type="molecule type" value="Genomic_DNA"/>
</dbReference>
<feature type="region of interest" description="Disordered" evidence="1">
    <location>
        <begin position="760"/>
        <end position="787"/>
    </location>
</feature>
<keyword evidence="2" id="KW-0812">Transmembrane</keyword>
<comment type="caution">
    <text evidence="5">The sequence shown here is derived from an EMBL/GenBank/DDBJ whole genome shotgun (WGS) entry which is preliminary data.</text>
</comment>
<keyword evidence="3" id="KW-0732">Signal</keyword>
<feature type="chain" id="PRO_5001633895" description="Ubiquitin-like domain-containing protein" evidence="3">
    <location>
        <begin position="28"/>
        <end position="1514"/>
    </location>
</feature>
<feature type="region of interest" description="Disordered" evidence="1">
    <location>
        <begin position="223"/>
        <end position="332"/>
    </location>
</feature>
<feature type="region of interest" description="Disordered" evidence="1">
    <location>
        <begin position="1448"/>
        <end position="1514"/>
    </location>
</feature>
<dbReference type="OMA" id="YFQMEAK"/>
<feature type="transmembrane region" description="Helical" evidence="2">
    <location>
        <begin position="1409"/>
        <end position="1428"/>
    </location>
</feature>
<evidence type="ECO:0000256" key="1">
    <source>
        <dbReference type="SAM" id="MobiDB-lite"/>
    </source>
</evidence>
<dbReference type="InterPro" id="IPR054464">
    <property type="entry name" value="ULD_fung"/>
</dbReference>
<evidence type="ECO:0000313" key="5">
    <source>
        <dbReference type="EMBL" id="KDN64580.1"/>
    </source>
</evidence>
<evidence type="ECO:0000256" key="3">
    <source>
        <dbReference type="SAM" id="SignalP"/>
    </source>
</evidence>
<dbReference type="InterPro" id="IPR002523">
    <property type="entry name" value="MgTranspt_CorA/ZnTranspt_ZntB"/>
</dbReference>
<feature type="domain" description="Ubiquitin-like" evidence="4">
    <location>
        <begin position="127"/>
        <end position="208"/>
    </location>
</feature>
<keyword evidence="2" id="KW-0472">Membrane</keyword>
<feature type="region of interest" description="Disordered" evidence="1">
    <location>
        <begin position="347"/>
        <end position="409"/>
    </location>
</feature>
<dbReference type="Pfam" id="PF22893">
    <property type="entry name" value="ULD_2"/>
    <property type="match status" value="1"/>
</dbReference>
<reference evidence="6" key="1">
    <citation type="journal article" date="2014" name="Genome Announc.">
        <title>Draft genome sequence of Colletotrichum sublineola, a destructive pathogen of cultivated sorghum.</title>
        <authorList>
            <person name="Baroncelli R."/>
            <person name="Sanz-Martin J.M."/>
            <person name="Rech G.E."/>
            <person name="Sukno S.A."/>
            <person name="Thon M.R."/>
        </authorList>
    </citation>
    <scope>NUCLEOTIDE SEQUENCE [LARGE SCALE GENOMIC DNA]</scope>
    <source>
        <strain evidence="6">TX430BB</strain>
    </source>
</reference>
<evidence type="ECO:0000313" key="6">
    <source>
        <dbReference type="Proteomes" id="UP000027238"/>
    </source>
</evidence>
<feature type="compositionally biased region" description="Low complexity" evidence="1">
    <location>
        <begin position="379"/>
        <end position="405"/>
    </location>
</feature>
<sequence>MDARINIYHTATLILFIASFSINATWSQSPQAFSATDRVHVMSNFHVPPTVEEDPREDKTEQNDQEGEEQSHSELGRDKQDTTGQKVSEKISTGGEERQKNIPSTSNTWRGKKPNNPDIHNGANEIDNTIKFKDAVGRRFTFPYELVKTWSGMEELIKQAFIHVDVIGPHVQEGYYDLFDPEGEIVLPSVWNHVVQPSWAIEMKMWPMTKPQPSQGYLRFPGAPGGMSAGMSPSRGIPPPPEVVLPPPPGRKPDFNRSSRSSAPVPYNKRAHAKQSGSMLSWMARGGKAPKRKSRKTQWYVASSSAGESPPASPHNRPHADGGAPPSTIAPNLAMVPRIGARRPTLANELMNNPPMPRILTNQSLNLRPKNKHAKSIRSVSSASSPSSTKSSTSSSVSSSSSASSTEAITAEDARRLISQRGLIVTCAVSSRPLRRPTTAMDAVKTASTPPDVLELSTARIYRDGFEKMTFTTLELVKQRAPRGPPSNGSSQAGASTMVWVHAMRPVMNLQEFEDIARCYFGADDAMRSAVDHMFVSIRKKKLDDEWHIRPGTVLRCDTKLDEKVPASVIFISVPYLYADSFKNALKKYQGSEICLPRRLHEALSHLSSIEQDKKQHFHQNEGQGKDQVLWIGQTWFLLSASNLLTYGTVPREILEGDSIIIRGQQSNDEKEDSVIQIMDEDRRLFYLPANKCKSFYPPGQELKTSVRDKMHGIEQDLTHCELNFSLPNDELLNASRWSSLLKLGDIPTLKVSLDYYSDDESDTKSSVVSSRISMPSKNSGTSGGNVKSDMALDLDVTDKSLRQETDDAVLKASKSYGFDWGHSRKKFVDFAIVEDVAPNLRDDVPKLNSKVPPFFDWKPKAGTGTAQSTADRFRERLDEVETDLLQLYKYHQSKTNTAIRQVYDAFGTNIYEEAAHQNFVDFSHRRRSQMKDVELASGLGTSSNKLSKLTEDFFSVSVPALEAFVVSEFNSSLTLKYFGALSKIVADPTSSELLRKADDDMEPYETIHSEDESKWKWAASRKLIEQADLRFILSPRTDGAKCPDCEQGAIYPSSEKGVSHLRKMHLVRSKTDRVLQDYLLPLPAALTERLHEELCDLLAASRNMLASTLRKLLAIQSGVIHDNEFRGSERGIPYYLVDAFKLIVVFVCALPEALHELRWFYHDFDYNAQNLTSQKAKAQRIVIDRLGEVTGDLIRKAERTLVSPTGLAEENNAEHFMTSVGLNYLSLQIMHNLLRRPVHNRKKVSELYASYAKNLGSEIQRKPSKRQIPQIGALSNELNLLKDVVELQKDHLDSFHVLIMPETLHPLMAKELDREKLFGIEGELLSEVLHTVKQEDESFDMTLELCDRLKGLTSELTDIMTDDQGRAVFVFTVVTVTFLPLSFVASYLSMSGGTDGLGMEWGDVQARFWMVAGPLTVAVAAFCFYIAGRGTLGRLLSGLTRHAVMKDKDEGSDDGDSDDDASYDVDSEGSTRRKKRGSRWWSRWSFRGWRRRNYPTNDSGSTSSLSSDDIISM</sequence>
<feature type="transmembrane region" description="Helical" evidence="2">
    <location>
        <begin position="1133"/>
        <end position="1151"/>
    </location>
</feature>
<accession>A0A066XEX5</accession>